<feature type="transmembrane region" description="Helical" evidence="8">
    <location>
        <begin position="228"/>
        <end position="248"/>
    </location>
</feature>
<evidence type="ECO:0000256" key="4">
    <source>
        <dbReference type="ARBA" id="ARBA00022544"/>
    </source>
</evidence>
<evidence type="ECO:0000256" key="7">
    <source>
        <dbReference type="ARBA" id="ARBA00023136"/>
    </source>
</evidence>
<protein>
    <submittedName>
        <fullName evidence="9">Spore gernimation protein</fullName>
    </submittedName>
</protein>
<evidence type="ECO:0000256" key="3">
    <source>
        <dbReference type="ARBA" id="ARBA00022448"/>
    </source>
</evidence>
<dbReference type="GO" id="GO:0016020">
    <property type="term" value="C:membrane"/>
    <property type="evidence" value="ECO:0007669"/>
    <property type="project" value="UniProtKB-SubCell"/>
</dbReference>
<keyword evidence="5 8" id="KW-0812">Transmembrane</keyword>
<dbReference type="PANTHER" id="PTHR34975:SF2">
    <property type="entry name" value="SPORE GERMINATION PROTEIN A2"/>
    <property type="match status" value="1"/>
</dbReference>
<dbReference type="GO" id="GO:0009847">
    <property type="term" value="P:spore germination"/>
    <property type="evidence" value="ECO:0007669"/>
    <property type="project" value="InterPro"/>
</dbReference>
<feature type="transmembrane region" description="Helical" evidence="8">
    <location>
        <begin position="341"/>
        <end position="364"/>
    </location>
</feature>
<evidence type="ECO:0000313" key="9">
    <source>
        <dbReference type="EMBL" id="RKP51737.1"/>
    </source>
</evidence>
<dbReference type="RefSeq" id="WP_120978467.1">
    <property type="nucleotide sequence ID" value="NZ_RBZM01000007.1"/>
</dbReference>
<keyword evidence="4" id="KW-0309">Germination</keyword>
<evidence type="ECO:0000256" key="2">
    <source>
        <dbReference type="ARBA" id="ARBA00007998"/>
    </source>
</evidence>
<feature type="transmembrane region" description="Helical" evidence="8">
    <location>
        <begin position="277"/>
        <end position="296"/>
    </location>
</feature>
<dbReference type="NCBIfam" id="TIGR00912">
    <property type="entry name" value="2A0309"/>
    <property type="match status" value="1"/>
</dbReference>
<evidence type="ECO:0000256" key="5">
    <source>
        <dbReference type="ARBA" id="ARBA00022692"/>
    </source>
</evidence>
<feature type="transmembrane region" description="Helical" evidence="8">
    <location>
        <begin position="121"/>
        <end position="143"/>
    </location>
</feature>
<feature type="transmembrane region" description="Helical" evidence="8">
    <location>
        <begin position="198"/>
        <end position="216"/>
    </location>
</feature>
<dbReference type="OrthoDB" id="2446105at2"/>
<comment type="subcellular location">
    <subcellularLocation>
        <location evidence="1">Membrane</location>
        <topology evidence="1">Multi-pass membrane protein</topology>
    </subcellularLocation>
</comment>
<proteinExistence type="inferred from homology"/>
<keyword evidence="7 8" id="KW-0472">Membrane</keyword>
<evidence type="ECO:0000256" key="8">
    <source>
        <dbReference type="SAM" id="Phobius"/>
    </source>
</evidence>
<dbReference type="Proteomes" id="UP000282076">
    <property type="component" value="Unassembled WGS sequence"/>
</dbReference>
<feature type="transmembrane region" description="Helical" evidence="8">
    <location>
        <begin position="90"/>
        <end position="115"/>
    </location>
</feature>
<reference evidence="9 10" key="1">
    <citation type="submission" date="2018-10" db="EMBL/GenBank/DDBJ databases">
        <title>Cohnella sp. M2MS4P-1, whole genome shotgun sequence.</title>
        <authorList>
            <person name="Tuo L."/>
        </authorList>
    </citation>
    <scope>NUCLEOTIDE SEQUENCE [LARGE SCALE GENOMIC DNA]</scope>
    <source>
        <strain evidence="9 10">M2MS4P-1</strain>
    </source>
</reference>
<keyword evidence="10" id="KW-1185">Reference proteome</keyword>
<dbReference type="EMBL" id="RBZM01000007">
    <property type="protein sequence ID" value="RKP51737.1"/>
    <property type="molecule type" value="Genomic_DNA"/>
</dbReference>
<dbReference type="Gene3D" id="1.20.1740.10">
    <property type="entry name" value="Amino acid/polyamine transporter I"/>
    <property type="match status" value="1"/>
</dbReference>
<organism evidence="9 10">
    <name type="scientific">Cohnella endophytica</name>
    <dbReference type="NCBI Taxonomy" id="2419778"/>
    <lineage>
        <taxon>Bacteria</taxon>
        <taxon>Bacillati</taxon>
        <taxon>Bacillota</taxon>
        <taxon>Bacilli</taxon>
        <taxon>Bacillales</taxon>
        <taxon>Paenibacillaceae</taxon>
        <taxon>Cohnella</taxon>
    </lineage>
</organism>
<feature type="transmembrane region" description="Helical" evidence="8">
    <location>
        <begin position="317"/>
        <end position="335"/>
    </location>
</feature>
<comment type="similarity">
    <text evidence="2">Belongs to the amino acid-polyamine-organocation (APC) superfamily. Spore germination protein (SGP) (TC 2.A.3.9) family.</text>
</comment>
<dbReference type="InterPro" id="IPR004761">
    <property type="entry name" value="Spore_GerAB"/>
</dbReference>
<evidence type="ECO:0000256" key="1">
    <source>
        <dbReference type="ARBA" id="ARBA00004141"/>
    </source>
</evidence>
<feature type="transmembrane region" description="Helical" evidence="8">
    <location>
        <begin position="21"/>
        <end position="37"/>
    </location>
</feature>
<dbReference type="AlphaFoldDB" id="A0A494XM15"/>
<name>A0A494XM15_9BACL</name>
<sequence>MASGRGTAMIAAKEKITPGQFMMTVIQAQIGVGVLFLPSSVQSVAFNDAWISVILSGVTAFLLILVMWGLARRFPSVTFLEYLPLLLGKVFGKTVLVFYAAFFILECSLVLVLFADVIKDWIFTNTPTWVILSLALIASLYIAQENIRTIARFLVLTFVLIFLLVIIAAYAFRDANILYILPINQSGFPSILKGVVKSMNSFYGFEMLLFCFPYVLGEGKSILKATVLANIFSTLFYTFLVFTCLIVFSPEELKVIPQPVLYMVKALSFTIIERADLYFMTIWAVVVVSTVIAYLFMSSRTISVLLGQKKHRRTAPYVALFILIISLIPHNQEMINVLQTYVGILSGALLVGFPLILLGISYGFGIKGKEQPG</sequence>
<comment type="caution">
    <text evidence="9">The sequence shown here is derived from an EMBL/GenBank/DDBJ whole genome shotgun (WGS) entry which is preliminary data.</text>
</comment>
<keyword evidence="6 8" id="KW-1133">Transmembrane helix</keyword>
<evidence type="ECO:0000256" key="6">
    <source>
        <dbReference type="ARBA" id="ARBA00022989"/>
    </source>
</evidence>
<feature type="transmembrane region" description="Helical" evidence="8">
    <location>
        <begin position="150"/>
        <end position="172"/>
    </location>
</feature>
<accession>A0A494XM15</accession>
<dbReference type="PANTHER" id="PTHR34975">
    <property type="entry name" value="SPORE GERMINATION PROTEIN A2"/>
    <property type="match status" value="1"/>
</dbReference>
<gene>
    <name evidence="9" type="ORF">D7Z26_17985</name>
</gene>
<dbReference type="Pfam" id="PF03845">
    <property type="entry name" value="Spore_permease"/>
    <property type="match status" value="1"/>
</dbReference>
<keyword evidence="3" id="KW-0813">Transport</keyword>
<feature type="transmembrane region" description="Helical" evidence="8">
    <location>
        <begin position="49"/>
        <end position="70"/>
    </location>
</feature>
<evidence type="ECO:0000313" key="10">
    <source>
        <dbReference type="Proteomes" id="UP000282076"/>
    </source>
</evidence>